<keyword evidence="4" id="KW-0539">Nucleus</keyword>
<dbReference type="RefSeq" id="XP_014516125.1">
    <property type="nucleotide sequence ID" value="XM_014660639.2"/>
</dbReference>
<keyword evidence="8" id="KW-1185">Reference proteome</keyword>
<dbReference type="Proteomes" id="UP000087766">
    <property type="component" value="Chromosome 9"/>
</dbReference>
<evidence type="ECO:0000256" key="2">
    <source>
        <dbReference type="ARBA" id="ARBA00023015"/>
    </source>
</evidence>
<organism evidence="8 10">
    <name type="scientific">Vigna radiata var. radiata</name>
    <name type="common">Mung bean</name>
    <name type="synonym">Phaseolus aureus</name>
    <dbReference type="NCBI Taxonomy" id="3916"/>
    <lineage>
        <taxon>Eukaryota</taxon>
        <taxon>Viridiplantae</taxon>
        <taxon>Streptophyta</taxon>
        <taxon>Embryophyta</taxon>
        <taxon>Tracheophyta</taxon>
        <taxon>Spermatophyta</taxon>
        <taxon>Magnoliopsida</taxon>
        <taxon>eudicotyledons</taxon>
        <taxon>Gunneridae</taxon>
        <taxon>Pentapetalae</taxon>
        <taxon>rosids</taxon>
        <taxon>fabids</taxon>
        <taxon>Fabales</taxon>
        <taxon>Fabaceae</taxon>
        <taxon>Papilionoideae</taxon>
        <taxon>50 kb inversion clade</taxon>
        <taxon>NPAAA clade</taxon>
        <taxon>indigoferoid/millettioid clade</taxon>
        <taxon>Phaseoleae</taxon>
        <taxon>Vigna</taxon>
    </lineage>
</organism>
<dbReference type="PROSITE" id="PS50888">
    <property type="entry name" value="BHLH"/>
    <property type="match status" value="1"/>
</dbReference>
<gene>
    <name evidence="10" type="primary">LOC106773884</name>
    <name evidence="9" type="synonym">LOC106773877</name>
</gene>
<dbReference type="SUPFAM" id="SSF47459">
    <property type="entry name" value="HLH, helix-loop-helix DNA-binding domain"/>
    <property type="match status" value="1"/>
</dbReference>
<dbReference type="Pfam" id="PF00010">
    <property type="entry name" value="HLH"/>
    <property type="match status" value="1"/>
</dbReference>
<dbReference type="SMART" id="SM00353">
    <property type="entry name" value="HLH"/>
    <property type="match status" value="1"/>
</dbReference>
<evidence type="ECO:0000256" key="5">
    <source>
        <dbReference type="SAM" id="Coils"/>
    </source>
</evidence>
<proteinExistence type="predicted"/>
<dbReference type="KEGG" id="vra:106773877"/>
<dbReference type="GO" id="GO:0005634">
    <property type="term" value="C:nucleus"/>
    <property type="evidence" value="ECO:0007669"/>
    <property type="project" value="UniProtKB-SubCell"/>
</dbReference>
<evidence type="ECO:0000256" key="3">
    <source>
        <dbReference type="ARBA" id="ARBA00023163"/>
    </source>
</evidence>
<keyword evidence="5" id="KW-0175">Coiled coil</keyword>
<accession>A0A1S3VCP3</accession>
<dbReference type="Gene3D" id="4.10.280.10">
    <property type="entry name" value="Helix-loop-helix DNA-binding domain"/>
    <property type="match status" value="1"/>
</dbReference>
<feature type="coiled-coil region" evidence="5">
    <location>
        <begin position="157"/>
        <end position="184"/>
    </location>
</feature>
<evidence type="ECO:0000313" key="8">
    <source>
        <dbReference type="Proteomes" id="UP000087766"/>
    </source>
</evidence>
<dbReference type="STRING" id="3916.A0A1S3VCP3"/>
<keyword evidence="3" id="KW-0804">Transcription</keyword>
<dbReference type="PANTHER" id="PTHR45959">
    <property type="entry name" value="BHLH TRANSCRIPTION FACTOR"/>
    <property type="match status" value="1"/>
</dbReference>
<dbReference type="RefSeq" id="XP_014516133.1">
    <property type="nucleotide sequence ID" value="XM_014660647.2"/>
</dbReference>
<keyword evidence="2" id="KW-0805">Transcription regulation</keyword>
<evidence type="ECO:0000259" key="7">
    <source>
        <dbReference type="PROSITE" id="PS50888"/>
    </source>
</evidence>
<feature type="compositionally biased region" description="Basic and acidic residues" evidence="6">
    <location>
        <begin position="96"/>
        <end position="116"/>
    </location>
</feature>
<dbReference type="InterPro" id="IPR052610">
    <property type="entry name" value="bHLH_transcription_regulator"/>
</dbReference>
<dbReference type="PANTHER" id="PTHR45959:SF2">
    <property type="entry name" value="BHLH TRANSCRIPTION FACTOR"/>
    <property type="match status" value="1"/>
</dbReference>
<reference evidence="8" key="1">
    <citation type="journal article" date="2014" name="Nat. Commun.">
        <title>Genome sequence of mungbean and insights into evolution within Vigna species.</title>
        <authorList>
            <person name="Kang Y.J."/>
            <person name="Kim S.K."/>
            <person name="Kim M.Y."/>
            <person name="Lestari P."/>
            <person name="Kim K.H."/>
            <person name="Ha B.K."/>
            <person name="Jun T.H."/>
            <person name="Hwang W.J."/>
            <person name="Lee T."/>
            <person name="Lee J."/>
            <person name="Shim S."/>
            <person name="Yoon M.Y."/>
            <person name="Jang Y.E."/>
            <person name="Han K.S."/>
            <person name="Taeprayoon P."/>
            <person name="Yoon N."/>
            <person name="Somta P."/>
            <person name="Tanya P."/>
            <person name="Kim K.S."/>
            <person name="Gwag J.G."/>
            <person name="Moon J.K."/>
            <person name="Lee Y.H."/>
            <person name="Park B.S."/>
            <person name="Bombarely A."/>
            <person name="Doyle J.J."/>
            <person name="Jackson S.A."/>
            <person name="Schafleitner R."/>
            <person name="Srinives P."/>
            <person name="Varshney R.K."/>
            <person name="Lee S.H."/>
        </authorList>
    </citation>
    <scope>NUCLEOTIDE SEQUENCE [LARGE SCALE GENOMIC DNA]</scope>
    <source>
        <strain evidence="8">cv. VC1973A</strain>
    </source>
</reference>
<dbReference type="GO" id="GO:0046983">
    <property type="term" value="F:protein dimerization activity"/>
    <property type="evidence" value="ECO:0007669"/>
    <property type="project" value="InterPro"/>
</dbReference>
<dbReference type="OrthoDB" id="690068at2759"/>
<comment type="subcellular location">
    <subcellularLocation>
        <location evidence="1">Nucleus</location>
    </subcellularLocation>
</comment>
<dbReference type="InterPro" id="IPR036638">
    <property type="entry name" value="HLH_DNA-bd_sf"/>
</dbReference>
<evidence type="ECO:0000313" key="9">
    <source>
        <dbReference type="RefSeq" id="XP_014516125.1"/>
    </source>
</evidence>
<dbReference type="GeneID" id="106773877"/>
<dbReference type="KEGG" id="vra:106773884"/>
<feature type="domain" description="BHLH" evidence="7">
    <location>
        <begin position="118"/>
        <end position="167"/>
    </location>
</feature>
<evidence type="ECO:0000313" key="10">
    <source>
        <dbReference type="RefSeq" id="XP_014516133.1"/>
    </source>
</evidence>
<reference evidence="9 10" key="2">
    <citation type="submission" date="2025-04" db="UniProtKB">
        <authorList>
            <consortium name="RefSeq"/>
        </authorList>
    </citation>
    <scope>IDENTIFICATION</scope>
    <source>
        <tissue evidence="9 10">Leaf</tissue>
    </source>
</reference>
<name>A0A1S3VCP3_VIGRR</name>
<protein>
    <submittedName>
        <fullName evidence="9 10">Transcription factor bHLH18</fullName>
    </submittedName>
</protein>
<sequence>MDQMDDESWQKWVSILEENDCHTLTEEFKRDSSVVPAEDSLKESSLRISSLEKNTGFYMTSLTQQHASSQKPKSCVLSFENFTSVPIFDKKTCQHLGEHSNQTEEKTRKPLKRERNSSQTLDHIMAERKRRENLTKMFIALSSLIPGLKKMDKVTVLNKAIEYVKCLEQRVNDLEKENKKRKIESSEGCLKVRKSKMVGYEFSWSSDACYDDHKATNKCSKVEARVAGKDVLIRVTCEMQRNVLQNVMAKLEAHNLSLVSTNVLPFGNSALTITTIAQMNPKFTTTVDNFVKTLTEDLSKVL</sequence>
<dbReference type="AlphaFoldDB" id="A0A1S3VCP3"/>
<dbReference type="GeneID" id="106773884"/>
<evidence type="ECO:0000256" key="6">
    <source>
        <dbReference type="SAM" id="MobiDB-lite"/>
    </source>
</evidence>
<evidence type="ECO:0000256" key="1">
    <source>
        <dbReference type="ARBA" id="ARBA00004123"/>
    </source>
</evidence>
<dbReference type="InterPro" id="IPR011598">
    <property type="entry name" value="bHLH_dom"/>
</dbReference>
<evidence type="ECO:0000256" key="4">
    <source>
        <dbReference type="ARBA" id="ARBA00023242"/>
    </source>
</evidence>
<feature type="region of interest" description="Disordered" evidence="6">
    <location>
        <begin position="96"/>
        <end position="122"/>
    </location>
</feature>